<feature type="compositionally biased region" description="Basic and acidic residues" evidence="1">
    <location>
        <begin position="51"/>
        <end position="68"/>
    </location>
</feature>
<keyword evidence="3" id="KW-1185">Reference proteome</keyword>
<dbReference type="Proteomes" id="UP000237105">
    <property type="component" value="Unassembled WGS sequence"/>
</dbReference>
<dbReference type="EMBL" id="JXTB01000111">
    <property type="protein sequence ID" value="PON62592.1"/>
    <property type="molecule type" value="Genomic_DNA"/>
</dbReference>
<accession>A0A2P5CNJ9</accession>
<gene>
    <name evidence="2" type="ORF">PanWU01x14_137070</name>
</gene>
<protein>
    <submittedName>
        <fullName evidence="2">Uncharacterized protein</fullName>
    </submittedName>
</protein>
<evidence type="ECO:0000313" key="2">
    <source>
        <dbReference type="EMBL" id="PON62592.1"/>
    </source>
</evidence>
<proteinExistence type="predicted"/>
<organism evidence="2 3">
    <name type="scientific">Parasponia andersonii</name>
    <name type="common">Sponia andersonii</name>
    <dbReference type="NCBI Taxonomy" id="3476"/>
    <lineage>
        <taxon>Eukaryota</taxon>
        <taxon>Viridiplantae</taxon>
        <taxon>Streptophyta</taxon>
        <taxon>Embryophyta</taxon>
        <taxon>Tracheophyta</taxon>
        <taxon>Spermatophyta</taxon>
        <taxon>Magnoliopsida</taxon>
        <taxon>eudicotyledons</taxon>
        <taxon>Gunneridae</taxon>
        <taxon>Pentapetalae</taxon>
        <taxon>rosids</taxon>
        <taxon>fabids</taxon>
        <taxon>Rosales</taxon>
        <taxon>Cannabaceae</taxon>
        <taxon>Parasponia</taxon>
    </lineage>
</organism>
<dbReference type="AlphaFoldDB" id="A0A2P5CNJ9"/>
<feature type="region of interest" description="Disordered" evidence="1">
    <location>
        <begin position="45"/>
        <end position="68"/>
    </location>
</feature>
<evidence type="ECO:0000313" key="3">
    <source>
        <dbReference type="Proteomes" id="UP000237105"/>
    </source>
</evidence>
<name>A0A2P5CNJ9_PARAD</name>
<sequence length="68" mass="7263">MILKVSLPRPGGEASGDGEMDGSSKRPRKSIHAALSSLIDFLNLSPLPSRSESDRPIGTRDRDSSITV</sequence>
<feature type="region of interest" description="Disordered" evidence="1">
    <location>
        <begin position="1"/>
        <end position="29"/>
    </location>
</feature>
<reference evidence="3" key="1">
    <citation type="submission" date="2016-06" db="EMBL/GenBank/DDBJ databases">
        <title>Parallel loss of symbiosis genes in relatives of nitrogen-fixing non-legume Parasponia.</title>
        <authorList>
            <person name="Van Velzen R."/>
            <person name="Holmer R."/>
            <person name="Bu F."/>
            <person name="Rutten L."/>
            <person name="Van Zeijl A."/>
            <person name="Liu W."/>
            <person name="Santuari L."/>
            <person name="Cao Q."/>
            <person name="Sharma T."/>
            <person name="Shen D."/>
            <person name="Roswanjaya Y."/>
            <person name="Wardhani T."/>
            <person name="Kalhor M.S."/>
            <person name="Jansen J."/>
            <person name="Van den Hoogen J."/>
            <person name="Gungor B."/>
            <person name="Hartog M."/>
            <person name="Hontelez J."/>
            <person name="Verver J."/>
            <person name="Yang W.-C."/>
            <person name="Schijlen E."/>
            <person name="Repin R."/>
            <person name="Schilthuizen M."/>
            <person name="Schranz E."/>
            <person name="Heidstra R."/>
            <person name="Miyata K."/>
            <person name="Fedorova E."/>
            <person name="Kohlen W."/>
            <person name="Bisseling T."/>
            <person name="Smit S."/>
            <person name="Geurts R."/>
        </authorList>
    </citation>
    <scope>NUCLEOTIDE SEQUENCE [LARGE SCALE GENOMIC DNA]</scope>
    <source>
        <strain evidence="3">cv. WU1-14</strain>
    </source>
</reference>
<comment type="caution">
    <text evidence="2">The sequence shown here is derived from an EMBL/GenBank/DDBJ whole genome shotgun (WGS) entry which is preliminary data.</text>
</comment>
<evidence type="ECO:0000256" key="1">
    <source>
        <dbReference type="SAM" id="MobiDB-lite"/>
    </source>
</evidence>
<dbReference type="OrthoDB" id="10286311at2759"/>